<name>A0AAN6ZPT3_9PEZI</name>
<evidence type="ECO:0000256" key="3">
    <source>
        <dbReference type="ARBA" id="ARBA00004637"/>
    </source>
</evidence>
<feature type="region of interest" description="Disordered" evidence="17">
    <location>
        <begin position="376"/>
        <end position="432"/>
    </location>
</feature>
<keyword evidence="9" id="KW-0999">Mitochondrion inner membrane</keyword>
<dbReference type="EMBL" id="MU853557">
    <property type="protein sequence ID" value="KAK4147245.1"/>
    <property type="molecule type" value="Genomic_DNA"/>
</dbReference>
<evidence type="ECO:0000256" key="13">
    <source>
        <dbReference type="ARBA" id="ARBA00023157"/>
    </source>
</evidence>
<organism evidence="19 20">
    <name type="scientific">Dichotomopilus funicola</name>
    <dbReference type="NCBI Taxonomy" id="1934379"/>
    <lineage>
        <taxon>Eukaryota</taxon>
        <taxon>Fungi</taxon>
        <taxon>Dikarya</taxon>
        <taxon>Ascomycota</taxon>
        <taxon>Pezizomycotina</taxon>
        <taxon>Sordariomycetes</taxon>
        <taxon>Sordariomycetidae</taxon>
        <taxon>Sordariales</taxon>
        <taxon>Chaetomiaceae</taxon>
        <taxon>Dichotomopilus</taxon>
    </lineage>
</organism>
<comment type="function">
    <text evidence="1">Accessory subunit of the mitochondrial membrane respiratory chain NADH dehydrogenase (Complex I), that is believed not to be involved in catalysis. Complex I functions in the transfer of electrons from NADH to the respiratory chain. The immediate electron acceptor for the enzyme is believed to be ubiquinone.</text>
</comment>
<dbReference type="GO" id="GO:0005758">
    <property type="term" value="C:mitochondrial intermembrane space"/>
    <property type="evidence" value="ECO:0007669"/>
    <property type="project" value="UniProtKB-SubCell"/>
</dbReference>
<feature type="compositionally biased region" description="Basic and acidic residues" evidence="17">
    <location>
        <begin position="403"/>
        <end position="414"/>
    </location>
</feature>
<evidence type="ECO:0000256" key="12">
    <source>
        <dbReference type="ARBA" id="ARBA00023136"/>
    </source>
</evidence>
<dbReference type="GeneID" id="87822041"/>
<feature type="region of interest" description="Disordered" evidence="17">
    <location>
        <begin position="445"/>
        <end position="485"/>
    </location>
</feature>
<dbReference type="GO" id="GO:0005743">
    <property type="term" value="C:mitochondrial inner membrane"/>
    <property type="evidence" value="ECO:0007669"/>
    <property type="project" value="UniProtKB-SubCell"/>
</dbReference>
<evidence type="ECO:0000256" key="15">
    <source>
        <dbReference type="ARBA" id="ARBA00032739"/>
    </source>
</evidence>
<reference evidence="19" key="1">
    <citation type="journal article" date="2023" name="Mol. Phylogenet. Evol.">
        <title>Genome-scale phylogeny and comparative genomics of the fungal order Sordariales.</title>
        <authorList>
            <person name="Hensen N."/>
            <person name="Bonometti L."/>
            <person name="Westerberg I."/>
            <person name="Brannstrom I.O."/>
            <person name="Guillou S."/>
            <person name="Cros-Aarteil S."/>
            <person name="Calhoun S."/>
            <person name="Haridas S."/>
            <person name="Kuo A."/>
            <person name="Mondo S."/>
            <person name="Pangilinan J."/>
            <person name="Riley R."/>
            <person name="LaButti K."/>
            <person name="Andreopoulos B."/>
            <person name="Lipzen A."/>
            <person name="Chen C."/>
            <person name="Yan M."/>
            <person name="Daum C."/>
            <person name="Ng V."/>
            <person name="Clum A."/>
            <person name="Steindorff A."/>
            <person name="Ohm R.A."/>
            <person name="Martin F."/>
            <person name="Silar P."/>
            <person name="Natvig D.O."/>
            <person name="Lalanne C."/>
            <person name="Gautier V."/>
            <person name="Ament-Velasquez S.L."/>
            <person name="Kruys A."/>
            <person name="Hutchinson M.I."/>
            <person name="Powell A.J."/>
            <person name="Barry K."/>
            <person name="Miller A.N."/>
            <person name="Grigoriev I.V."/>
            <person name="Debuchy R."/>
            <person name="Gladieux P."/>
            <person name="Hiltunen Thoren M."/>
            <person name="Johannesson H."/>
        </authorList>
    </citation>
    <scope>NUCLEOTIDE SEQUENCE</scope>
    <source>
        <strain evidence="19">CBS 141.50</strain>
    </source>
</reference>
<sequence length="719" mass="79046">MASGYGLHGGPSRCFPFWQELLSCYVINATDDDGTGKKQCAPALEDYYECLHHRKEALKLLQAAYRQAEAKKLQENPPSAGQIRNLGLLDKEEDTKKQCGFQIYRILACAFRSEDIMPYLRGIEVSLSTKPKNEPIPEYPHPEGVSAQLLEASAKQCNGGGLKLRAGPTVSVYIPSVPETQFALNYNINSTPPEPCKYIFFRLYVNARPIASWGIDPGVQTHGKVVRSFWAPSARCSSWYSDQGADSDKIECRTFVFLPGLERRSVAEDGGVIEVQVFRAKNRIVRTPKLEEYRHRENYGIAEPSMGLLPRPQEAHFYDWVLVDPKDAPFVTFRFHYRSLKNLQDLNLIPTKELELLCTASPKAVRAFAAKHTPGLVRKEPVDTKESGGQSSGSDNTSSDGAVFHDCKEKPDENENREDEDTNNYSLKSPPELFTATLPNVAIPQPSKAARDGQMEPYSRRPLPELPGDDPIQLSRRSSASSVRSRAVSIAASLREWVEGESFNPEETELGVAQIVQIPRTSPVIARVHGNDKPEAVESSESDYETSPIGSPDDTLRVRRISPRRYLPMTGSGLERGMALLASPKQAASLDKGEEGKALHPGACGSDPTLVGSAGSTSAAPTLVEAEEHSSFTPERSSGMRARDGESHDENSCPEGNTATAEAGNRSHRRSLFSGFRRKKNRTSGSPTRSPPGGRGERGGDSEGPSHGSIVQRAVRNWR</sequence>
<feature type="compositionally biased region" description="Basic residues" evidence="17">
    <location>
        <begin position="666"/>
        <end position="682"/>
    </location>
</feature>
<feature type="compositionally biased region" description="Basic and acidic residues" evidence="17">
    <location>
        <begin position="449"/>
        <end position="463"/>
    </location>
</feature>
<dbReference type="GO" id="GO:0032981">
    <property type="term" value="P:mitochondrial respiratory chain complex I assembly"/>
    <property type="evidence" value="ECO:0007669"/>
    <property type="project" value="TreeGrafter"/>
</dbReference>
<dbReference type="InterPro" id="IPR057678">
    <property type="entry name" value="DUF7918"/>
</dbReference>
<comment type="subunit">
    <text evidence="5">Mammalian complex I is composed of 45 different subunits. This is a component of the iron-sulfur (IP) fragment of the enzyme.</text>
</comment>
<evidence type="ECO:0000256" key="14">
    <source>
        <dbReference type="ARBA" id="ARBA00031222"/>
    </source>
</evidence>
<dbReference type="Pfam" id="PF25534">
    <property type="entry name" value="DUF7918"/>
    <property type="match status" value="1"/>
</dbReference>
<feature type="compositionally biased region" description="Basic and acidic residues" evidence="17">
    <location>
        <begin position="377"/>
        <end position="386"/>
    </location>
</feature>
<proteinExistence type="inferred from homology"/>
<dbReference type="PANTHER" id="PTHR15224:SF1">
    <property type="entry name" value="NADH DEHYDROGENASE [UBIQUINONE] IRON-SULFUR PROTEIN 5"/>
    <property type="match status" value="1"/>
</dbReference>
<keyword evidence="10" id="KW-0249">Electron transport</keyword>
<evidence type="ECO:0000313" key="19">
    <source>
        <dbReference type="EMBL" id="KAK4147245.1"/>
    </source>
</evidence>
<comment type="caution">
    <text evidence="19">The sequence shown here is derived from an EMBL/GenBank/DDBJ whole genome shotgun (WGS) entry which is preliminary data.</text>
</comment>
<gene>
    <name evidence="19" type="ORF">C8A04DRAFT_9281</name>
</gene>
<keyword evidence="7" id="KW-0813">Transport</keyword>
<feature type="region of interest" description="Disordered" evidence="17">
    <location>
        <begin position="529"/>
        <end position="719"/>
    </location>
</feature>
<feature type="compositionally biased region" description="Basic and acidic residues" evidence="17">
    <location>
        <begin position="641"/>
        <end position="651"/>
    </location>
</feature>
<keyword evidence="11" id="KW-0496">Mitochondrion</keyword>
<evidence type="ECO:0000256" key="17">
    <source>
        <dbReference type="SAM" id="MobiDB-lite"/>
    </source>
</evidence>
<dbReference type="AlphaFoldDB" id="A0AAN6ZPT3"/>
<protein>
    <recommendedName>
        <fullName evidence="6">NADH dehydrogenase [ubiquinone] iron-sulfur protein 5</fullName>
    </recommendedName>
    <alternativeName>
        <fullName evidence="14">Complex I-15 kDa</fullName>
    </alternativeName>
    <alternativeName>
        <fullName evidence="15">NADH-ubiquinone oxidoreductase 15 kDa subunit</fullName>
    </alternativeName>
</protein>
<comment type="subcellular location">
    <subcellularLocation>
        <location evidence="3">Mitochondrion inner membrane</location>
        <topology evidence="3">Peripheral membrane protein</topology>
    </subcellularLocation>
    <subcellularLocation>
        <location evidence="2">Mitochondrion intermembrane space</location>
    </subcellularLocation>
</comment>
<evidence type="ECO:0000256" key="10">
    <source>
        <dbReference type="ARBA" id="ARBA00022982"/>
    </source>
</evidence>
<evidence type="ECO:0000313" key="20">
    <source>
        <dbReference type="Proteomes" id="UP001302676"/>
    </source>
</evidence>
<keyword evidence="13 16" id="KW-1015">Disulfide bond</keyword>
<feature type="compositionally biased region" description="Low complexity" evidence="17">
    <location>
        <begin position="475"/>
        <end position="485"/>
    </location>
</feature>
<feature type="disulfide bond" evidence="16">
    <location>
        <begin position="24"/>
        <end position="40"/>
    </location>
</feature>
<dbReference type="RefSeq" id="XP_062640616.1">
    <property type="nucleotide sequence ID" value="XM_062785428.1"/>
</dbReference>
<evidence type="ECO:0000256" key="7">
    <source>
        <dbReference type="ARBA" id="ARBA00022448"/>
    </source>
</evidence>
<evidence type="ECO:0000256" key="2">
    <source>
        <dbReference type="ARBA" id="ARBA00004569"/>
    </source>
</evidence>
<comment type="similarity">
    <text evidence="4">Belongs to the complex I NDUFS5 subunit family.</text>
</comment>
<accession>A0AAN6ZPT3</accession>
<reference evidence="19" key="2">
    <citation type="submission" date="2023-05" db="EMBL/GenBank/DDBJ databases">
        <authorList>
            <consortium name="Lawrence Berkeley National Laboratory"/>
            <person name="Steindorff A."/>
            <person name="Hensen N."/>
            <person name="Bonometti L."/>
            <person name="Westerberg I."/>
            <person name="Brannstrom I.O."/>
            <person name="Guillou S."/>
            <person name="Cros-Aarteil S."/>
            <person name="Calhoun S."/>
            <person name="Haridas S."/>
            <person name="Kuo A."/>
            <person name="Mondo S."/>
            <person name="Pangilinan J."/>
            <person name="Riley R."/>
            <person name="Labutti K."/>
            <person name="Andreopoulos B."/>
            <person name="Lipzen A."/>
            <person name="Chen C."/>
            <person name="Yanf M."/>
            <person name="Daum C."/>
            <person name="Ng V."/>
            <person name="Clum A."/>
            <person name="Ohm R."/>
            <person name="Martin F."/>
            <person name="Silar P."/>
            <person name="Natvig D."/>
            <person name="Lalanne C."/>
            <person name="Gautier V."/>
            <person name="Ament-Velasquez S.L."/>
            <person name="Kruys A."/>
            <person name="Hutchinson M.I."/>
            <person name="Powell A.J."/>
            <person name="Barry K."/>
            <person name="Miller A.N."/>
            <person name="Grigoriev I.V."/>
            <person name="Debuchy R."/>
            <person name="Gladieux P."/>
            <person name="Thoren M.H."/>
            <person name="Johannesson H."/>
        </authorList>
    </citation>
    <scope>NUCLEOTIDE SEQUENCE</scope>
    <source>
        <strain evidence="19">CBS 141.50</strain>
    </source>
</reference>
<dbReference type="PANTHER" id="PTHR15224">
    <property type="entry name" value="NADH DEHYDROGENASE [UBIQUINONE] IRON-SULFUR PROTEIN 5"/>
    <property type="match status" value="1"/>
</dbReference>
<dbReference type="InterPro" id="IPR019342">
    <property type="entry name" value="NADH_UbQ_OxRdtase_FeS-su5"/>
</dbReference>
<evidence type="ECO:0000256" key="8">
    <source>
        <dbReference type="ARBA" id="ARBA00022660"/>
    </source>
</evidence>
<evidence type="ECO:0000256" key="1">
    <source>
        <dbReference type="ARBA" id="ARBA00003195"/>
    </source>
</evidence>
<dbReference type="CDD" id="cd24141">
    <property type="entry name" value="NDUFS5-like"/>
    <property type="match status" value="1"/>
</dbReference>
<evidence type="ECO:0000259" key="18">
    <source>
        <dbReference type="Pfam" id="PF25534"/>
    </source>
</evidence>
<evidence type="ECO:0000256" key="9">
    <source>
        <dbReference type="ARBA" id="ARBA00022792"/>
    </source>
</evidence>
<keyword evidence="20" id="KW-1185">Reference proteome</keyword>
<evidence type="ECO:0000256" key="11">
    <source>
        <dbReference type="ARBA" id="ARBA00023128"/>
    </source>
</evidence>
<keyword evidence="12" id="KW-0472">Membrane</keyword>
<evidence type="ECO:0000256" key="16">
    <source>
        <dbReference type="PIRSR" id="PIRSR619342-50"/>
    </source>
</evidence>
<dbReference type="Proteomes" id="UP001302676">
    <property type="component" value="Unassembled WGS sequence"/>
</dbReference>
<feature type="compositionally biased region" description="Polar residues" evidence="17">
    <location>
        <begin position="387"/>
        <end position="400"/>
    </location>
</feature>
<keyword evidence="8" id="KW-0679">Respiratory chain</keyword>
<evidence type="ECO:0000256" key="5">
    <source>
        <dbReference type="ARBA" id="ARBA00011261"/>
    </source>
</evidence>
<evidence type="ECO:0000256" key="6">
    <source>
        <dbReference type="ARBA" id="ARBA00013482"/>
    </source>
</evidence>
<feature type="domain" description="DUF7918" evidence="18">
    <location>
        <begin position="166"/>
        <end position="351"/>
    </location>
</feature>
<feature type="disulfide bond" evidence="16">
    <location>
        <begin position="14"/>
        <end position="50"/>
    </location>
</feature>
<feature type="compositionally biased region" description="Low complexity" evidence="17">
    <location>
        <begin position="683"/>
        <end position="692"/>
    </location>
</feature>
<evidence type="ECO:0000256" key="4">
    <source>
        <dbReference type="ARBA" id="ARBA00007372"/>
    </source>
</evidence>